<name>A0A094YXY0_ALKAL</name>
<comment type="caution">
    <text evidence="2">The sequence shown here is derived from an EMBL/GenBank/DDBJ whole genome shotgun (WGS) entry which is preliminary data.</text>
</comment>
<dbReference type="InterPro" id="IPR000182">
    <property type="entry name" value="GNAT_dom"/>
</dbReference>
<protein>
    <submittedName>
        <fullName evidence="2">Alanine acetyltransferase</fullName>
    </submittedName>
</protein>
<evidence type="ECO:0000313" key="2">
    <source>
        <dbReference type="EMBL" id="KGA98392.1"/>
    </source>
</evidence>
<keyword evidence="2" id="KW-0808">Transferase</keyword>
<dbReference type="InterPro" id="IPR051531">
    <property type="entry name" value="N-acetyltransferase"/>
</dbReference>
<dbReference type="EMBL" id="ALPT02000011">
    <property type="protein sequence ID" value="KGA98392.1"/>
    <property type="molecule type" value="Genomic_DNA"/>
</dbReference>
<dbReference type="PROSITE" id="PS51186">
    <property type="entry name" value="GNAT"/>
    <property type="match status" value="1"/>
</dbReference>
<feature type="domain" description="N-acetyltransferase" evidence="1">
    <location>
        <begin position="13"/>
        <end position="177"/>
    </location>
</feature>
<evidence type="ECO:0000259" key="1">
    <source>
        <dbReference type="PROSITE" id="PS51186"/>
    </source>
</evidence>
<dbReference type="Proteomes" id="UP000297014">
    <property type="component" value="Unassembled WGS sequence"/>
</dbReference>
<organism evidence="2 4">
    <name type="scientific">Alkalihalobacillus alcalophilus ATCC 27647 = CGMCC 1.3604</name>
    <dbReference type="NCBI Taxonomy" id="1218173"/>
    <lineage>
        <taxon>Bacteria</taxon>
        <taxon>Bacillati</taxon>
        <taxon>Bacillota</taxon>
        <taxon>Bacilli</taxon>
        <taxon>Bacillales</taxon>
        <taxon>Bacillaceae</taxon>
        <taxon>Alkalihalobacillus</taxon>
    </lineage>
</organism>
<sequence>MINRLPVLETERLILREVVESDAKDLLSYLSKEEVVKHMGLTPFKTIDDALEEIGWYHSILENKSGMRWGITLKEEGKVIGSCGFLNRSHKHYRAEIGFELSNNHWGKGLAGEALVQVVQYGFEQLEFERIEALIEPANLASQKLVEKHGFIREGLLRNYEFTAGKFDDLYMYSMIKADFLNLHRKVEEG</sequence>
<reference evidence="3 5" key="2">
    <citation type="submission" date="2014-01" db="EMBL/GenBank/DDBJ databases">
        <title>Draft genome sequencing of Bacillus alcalophilus CGMCC 1.3604.</title>
        <authorList>
            <person name="Yang J."/>
            <person name="Diao L."/>
            <person name="Yang S."/>
        </authorList>
    </citation>
    <scope>NUCLEOTIDE SEQUENCE [LARGE SCALE GENOMIC DNA]</scope>
    <source>
        <strain evidence="3 5">CGMCC 1.3604</strain>
    </source>
</reference>
<dbReference type="SUPFAM" id="SSF55729">
    <property type="entry name" value="Acyl-CoA N-acyltransferases (Nat)"/>
    <property type="match status" value="1"/>
</dbReference>
<dbReference type="Pfam" id="PF13302">
    <property type="entry name" value="Acetyltransf_3"/>
    <property type="match status" value="1"/>
</dbReference>
<dbReference type="OrthoDB" id="9785602at2"/>
<dbReference type="Proteomes" id="UP000002754">
    <property type="component" value="Unassembled WGS sequence"/>
</dbReference>
<dbReference type="PANTHER" id="PTHR43792:SF9">
    <property type="entry name" value="RIBOSOMAL-PROTEIN-ALANINE ACETYLTRANSFERASE"/>
    <property type="match status" value="1"/>
</dbReference>
<evidence type="ECO:0000313" key="5">
    <source>
        <dbReference type="Proteomes" id="UP000297014"/>
    </source>
</evidence>
<dbReference type="eggNOG" id="COG1670">
    <property type="taxonomic scope" value="Bacteria"/>
</dbReference>
<dbReference type="EMBL" id="JALP01000061">
    <property type="protein sequence ID" value="THG91585.1"/>
    <property type="molecule type" value="Genomic_DNA"/>
</dbReference>
<dbReference type="InterPro" id="IPR016181">
    <property type="entry name" value="Acyl_CoA_acyltransferase"/>
</dbReference>
<accession>A0A094YXY0</accession>
<reference evidence="2 4" key="1">
    <citation type="journal article" date="2014" name="Genome Announc.">
        <title>Draft Genome Sequence of Bacillus alcalophilus AV1934, a Classic Alkaliphile Isolated from Human Feces in 1934.</title>
        <authorList>
            <person name="Attie O."/>
            <person name="Jayaprakash A."/>
            <person name="Shah H."/>
            <person name="Paulsen I.T."/>
            <person name="Morino M."/>
            <person name="Takahashi Y."/>
            <person name="Narumi I."/>
            <person name="Sachidanandam R."/>
            <person name="Satoh K."/>
            <person name="Ito M."/>
            <person name="Krulwich T.A."/>
        </authorList>
    </citation>
    <scope>NUCLEOTIDE SEQUENCE [LARGE SCALE GENOMIC DNA]</scope>
    <source>
        <strain evidence="2 4">AV1934</strain>
    </source>
</reference>
<evidence type="ECO:0000313" key="4">
    <source>
        <dbReference type="Proteomes" id="UP000002754"/>
    </source>
</evidence>
<dbReference type="AlphaFoldDB" id="A0A094YXY0"/>
<evidence type="ECO:0000313" key="3">
    <source>
        <dbReference type="EMBL" id="THG91585.1"/>
    </source>
</evidence>
<keyword evidence="4" id="KW-1185">Reference proteome</keyword>
<proteinExistence type="predicted"/>
<dbReference type="STRING" id="1218173.BALCAV_0204755"/>
<dbReference type="PANTHER" id="PTHR43792">
    <property type="entry name" value="GNAT FAMILY, PUTATIVE (AFU_ORTHOLOGUE AFUA_3G00765)-RELATED-RELATED"/>
    <property type="match status" value="1"/>
</dbReference>
<dbReference type="GO" id="GO:0008999">
    <property type="term" value="F:protein-N-terminal-alanine acetyltransferase activity"/>
    <property type="evidence" value="ECO:0007669"/>
    <property type="project" value="TreeGrafter"/>
</dbReference>
<dbReference type="RefSeq" id="WP_003323067.1">
    <property type="nucleotide sequence ID" value="NZ_ALPT02000011.1"/>
</dbReference>
<dbReference type="GO" id="GO:0005737">
    <property type="term" value="C:cytoplasm"/>
    <property type="evidence" value="ECO:0007669"/>
    <property type="project" value="TreeGrafter"/>
</dbReference>
<gene>
    <name evidence="3" type="ORF">AJ85_03975</name>
    <name evidence="2" type="ORF">BALCAV_0204755</name>
</gene>
<dbReference type="Gene3D" id="3.40.630.30">
    <property type="match status" value="1"/>
</dbReference>